<dbReference type="AlphaFoldDB" id="M7XB13"/>
<proteinExistence type="predicted"/>
<evidence type="ECO:0000313" key="2">
    <source>
        <dbReference type="Proteomes" id="UP000010953"/>
    </source>
</evidence>
<dbReference type="InParanoid" id="M7XB13"/>
<keyword evidence="2" id="KW-1185">Reference proteome</keyword>
<comment type="caution">
    <text evidence="1">The sequence shown here is derived from an EMBL/GenBank/DDBJ whole genome shotgun (WGS) entry which is preliminary data.</text>
</comment>
<reference evidence="1" key="1">
    <citation type="submission" date="2013-01" db="EMBL/GenBank/DDBJ databases">
        <title>Genome assembly of Mariniradius saccharolyticus AK6.</title>
        <authorList>
            <person name="Vaidya B."/>
            <person name="Khatri I."/>
            <person name="Tanuku N.R.S."/>
            <person name="Subramanian S."/>
            <person name="Pinnaka A."/>
        </authorList>
    </citation>
    <scope>NUCLEOTIDE SEQUENCE [LARGE SCALE GENOMIC DNA]</scope>
    <source>
        <strain evidence="1">AK6</strain>
    </source>
</reference>
<name>M7XB13_9BACT</name>
<gene>
    <name evidence="1" type="ORF">C943_01351</name>
</gene>
<protein>
    <submittedName>
        <fullName evidence="1">Uncharacterized protein</fullName>
    </submittedName>
</protein>
<sequence length="38" mass="4615">MYTMDKSFFLRMLIGIQIRIKASTKRKNNFIEYILICN</sequence>
<dbReference type="Proteomes" id="UP000010953">
    <property type="component" value="Unassembled WGS sequence"/>
</dbReference>
<organism evidence="1 2">
    <name type="scientific">Mariniradius saccharolyticus AK6</name>
    <dbReference type="NCBI Taxonomy" id="1239962"/>
    <lineage>
        <taxon>Bacteria</taxon>
        <taxon>Pseudomonadati</taxon>
        <taxon>Bacteroidota</taxon>
        <taxon>Cytophagia</taxon>
        <taxon>Cytophagales</taxon>
        <taxon>Cyclobacteriaceae</taxon>
        <taxon>Mariniradius</taxon>
    </lineage>
</organism>
<dbReference type="EMBL" id="AMZY02000014">
    <property type="protein sequence ID" value="EMS32089.1"/>
    <property type="molecule type" value="Genomic_DNA"/>
</dbReference>
<evidence type="ECO:0000313" key="1">
    <source>
        <dbReference type="EMBL" id="EMS32089.1"/>
    </source>
</evidence>
<dbReference type="STRING" id="1239962.C943_01351"/>
<accession>M7XB13</accession>